<accession>A0AAV4TER7</accession>
<protein>
    <submittedName>
        <fullName evidence="1">Uncharacterized protein</fullName>
    </submittedName>
</protein>
<dbReference type="Proteomes" id="UP001054945">
    <property type="component" value="Unassembled WGS sequence"/>
</dbReference>
<proteinExistence type="predicted"/>
<sequence length="100" mass="11518">MSSLLETANGIQYYSLKLLLDLVFARRNVPRNWHGYGAQIFFDIANKIINILKSLQGKTQCFATTYQTNNAPVFFNELINDAKSNLENDFRAQHFPFRNG</sequence>
<gene>
    <name evidence="1" type="ORF">CEXT_485921</name>
</gene>
<evidence type="ECO:0000313" key="2">
    <source>
        <dbReference type="Proteomes" id="UP001054945"/>
    </source>
</evidence>
<evidence type="ECO:0000313" key="1">
    <source>
        <dbReference type="EMBL" id="GIY44590.1"/>
    </source>
</evidence>
<name>A0AAV4TER7_CAEEX</name>
<reference evidence="1 2" key="1">
    <citation type="submission" date="2021-06" db="EMBL/GenBank/DDBJ databases">
        <title>Caerostris extrusa draft genome.</title>
        <authorList>
            <person name="Kono N."/>
            <person name="Arakawa K."/>
        </authorList>
    </citation>
    <scope>NUCLEOTIDE SEQUENCE [LARGE SCALE GENOMIC DNA]</scope>
</reference>
<comment type="caution">
    <text evidence="1">The sequence shown here is derived from an EMBL/GenBank/DDBJ whole genome shotgun (WGS) entry which is preliminary data.</text>
</comment>
<dbReference type="EMBL" id="BPLR01011166">
    <property type="protein sequence ID" value="GIY44590.1"/>
    <property type="molecule type" value="Genomic_DNA"/>
</dbReference>
<organism evidence="1 2">
    <name type="scientific">Caerostris extrusa</name>
    <name type="common">Bark spider</name>
    <name type="synonym">Caerostris bankana</name>
    <dbReference type="NCBI Taxonomy" id="172846"/>
    <lineage>
        <taxon>Eukaryota</taxon>
        <taxon>Metazoa</taxon>
        <taxon>Ecdysozoa</taxon>
        <taxon>Arthropoda</taxon>
        <taxon>Chelicerata</taxon>
        <taxon>Arachnida</taxon>
        <taxon>Araneae</taxon>
        <taxon>Araneomorphae</taxon>
        <taxon>Entelegynae</taxon>
        <taxon>Araneoidea</taxon>
        <taxon>Araneidae</taxon>
        <taxon>Caerostris</taxon>
    </lineage>
</organism>
<keyword evidence="2" id="KW-1185">Reference proteome</keyword>
<dbReference type="AlphaFoldDB" id="A0AAV4TER7"/>